<feature type="compositionally biased region" description="Basic and acidic residues" evidence="1">
    <location>
        <begin position="20"/>
        <end position="36"/>
    </location>
</feature>
<dbReference type="AlphaFoldDB" id="A0A6J4V581"/>
<feature type="non-terminal residue" evidence="2">
    <location>
        <position position="113"/>
    </location>
</feature>
<evidence type="ECO:0000313" key="2">
    <source>
        <dbReference type="EMBL" id="CAA9566754.1"/>
    </source>
</evidence>
<dbReference type="EMBL" id="CADCWL010000109">
    <property type="protein sequence ID" value="CAA9566754.1"/>
    <property type="molecule type" value="Genomic_DNA"/>
</dbReference>
<reference evidence="2" key="1">
    <citation type="submission" date="2020-02" db="EMBL/GenBank/DDBJ databases">
        <authorList>
            <person name="Meier V. D."/>
        </authorList>
    </citation>
    <scope>NUCLEOTIDE SEQUENCE</scope>
    <source>
        <strain evidence="2">AVDCRST_MAG19</strain>
    </source>
</reference>
<accession>A0A6J4V581</accession>
<evidence type="ECO:0000256" key="1">
    <source>
        <dbReference type="SAM" id="MobiDB-lite"/>
    </source>
</evidence>
<feature type="region of interest" description="Disordered" evidence="1">
    <location>
        <begin position="1"/>
        <end position="87"/>
    </location>
</feature>
<sequence length="113" mass="11467">DPGDQRLHPRGAAGEPGGDDAGRLEQHVVRSSEGGDRGGGAAGRRGGRDRPAPGHVGAAGGGGAARARDRQRLRHGTAGAGRDHDDAGLELGRFLRRHRAPGPVRNVGVGAIL</sequence>
<feature type="non-terminal residue" evidence="2">
    <location>
        <position position="1"/>
    </location>
</feature>
<organism evidence="2">
    <name type="scientific">uncultured Thermomicrobiales bacterium</name>
    <dbReference type="NCBI Taxonomy" id="1645740"/>
    <lineage>
        <taxon>Bacteria</taxon>
        <taxon>Pseudomonadati</taxon>
        <taxon>Thermomicrobiota</taxon>
        <taxon>Thermomicrobia</taxon>
        <taxon>Thermomicrobiales</taxon>
        <taxon>environmental samples</taxon>
    </lineage>
</organism>
<proteinExistence type="predicted"/>
<name>A0A6J4V581_9BACT</name>
<gene>
    <name evidence="2" type="ORF">AVDCRST_MAG19-2347</name>
</gene>
<protein>
    <submittedName>
        <fullName evidence="2">Uncharacterized protein</fullName>
    </submittedName>
</protein>